<feature type="region of interest" description="Disordered" evidence="3">
    <location>
        <begin position="1178"/>
        <end position="1262"/>
    </location>
</feature>
<dbReference type="SMART" id="SM00147">
    <property type="entry name" value="RasGEF"/>
    <property type="match status" value="1"/>
</dbReference>
<feature type="compositionally biased region" description="Low complexity" evidence="3">
    <location>
        <begin position="900"/>
        <end position="916"/>
    </location>
</feature>
<accession>A0A8H5BV76</accession>
<feature type="compositionally biased region" description="Low complexity" evidence="3">
    <location>
        <begin position="43"/>
        <end position="57"/>
    </location>
</feature>
<feature type="compositionally biased region" description="Basic and acidic residues" evidence="3">
    <location>
        <begin position="968"/>
        <end position="978"/>
    </location>
</feature>
<organism evidence="6 7">
    <name type="scientific">Tetrapyrgos nigripes</name>
    <dbReference type="NCBI Taxonomy" id="182062"/>
    <lineage>
        <taxon>Eukaryota</taxon>
        <taxon>Fungi</taxon>
        <taxon>Dikarya</taxon>
        <taxon>Basidiomycota</taxon>
        <taxon>Agaricomycotina</taxon>
        <taxon>Agaricomycetes</taxon>
        <taxon>Agaricomycetidae</taxon>
        <taxon>Agaricales</taxon>
        <taxon>Marasmiineae</taxon>
        <taxon>Marasmiaceae</taxon>
        <taxon>Tetrapyrgos</taxon>
    </lineage>
</organism>
<dbReference type="InterPro" id="IPR001895">
    <property type="entry name" value="RASGEF_cat_dom"/>
</dbReference>
<name>A0A8H5BV76_9AGAR</name>
<dbReference type="OrthoDB" id="10254377at2759"/>
<evidence type="ECO:0000259" key="5">
    <source>
        <dbReference type="PROSITE" id="PS50212"/>
    </source>
</evidence>
<evidence type="ECO:0000313" key="6">
    <source>
        <dbReference type="EMBL" id="KAF5329123.1"/>
    </source>
</evidence>
<evidence type="ECO:0000313" key="7">
    <source>
        <dbReference type="Proteomes" id="UP000559256"/>
    </source>
</evidence>
<dbReference type="Gene3D" id="1.20.870.10">
    <property type="entry name" value="Son of sevenless (SoS) protein Chain: S domain 1"/>
    <property type="match status" value="1"/>
</dbReference>
<feature type="compositionally biased region" description="Low complexity" evidence="3">
    <location>
        <begin position="924"/>
        <end position="938"/>
    </location>
</feature>
<dbReference type="PANTHER" id="PTHR23113">
    <property type="entry name" value="GUANINE NUCLEOTIDE EXCHANGE FACTOR"/>
    <property type="match status" value="1"/>
</dbReference>
<dbReference type="SUPFAM" id="SSF48366">
    <property type="entry name" value="Ras GEF"/>
    <property type="match status" value="1"/>
</dbReference>
<feature type="region of interest" description="Disordered" evidence="3">
    <location>
        <begin position="513"/>
        <end position="537"/>
    </location>
</feature>
<feature type="compositionally biased region" description="Acidic residues" evidence="3">
    <location>
        <begin position="1224"/>
        <end position="1233"/>
    </location>
</feature>
<feature type="domain" description="Ras-GEF" evidence="4">
    <location>
        <begin position="1311"/>
        <end position="1631"/>
    </location>
</feature>
<feature type="compositionally biased region" description="Polar residues" evidence="3">
    <location>
        <begin position="885"/>
        <end position="899"/>
    </location>
</feature>
<feature type="compositionally biased region" description="Low complexity" evidence="3">
    <location>
        <begin position="199"/>
        <end position="216"/>
    </location>
</feature>
<dbReference type="CDD" id="cd06224">
    <property type="entry name" value="REM"/>
    <property type="match status" value="1"/>
</dbReference>
<evidence type="ECO:0008006" key="8">
    <source>
        <dbReference type="Google" id="ProtNLM"/>
    </source>
</evidence>
<dbReference type="GO" id="GO:0007265">
    <property type="term" value="P:Ras protein signal transduction"/>
    <property type="evidence" value="ECO:0007669"/>
    <property type="project" value="TreeGrafter"/>
</dbReference>
<dbReference type="InterPro" id="IPR000651">
    <property type="entry name" value="Ras-like_Gua-exchang_fac_N"/>
</dbReference>
<feature type="compositionally biased region" description="Acidic residues" evidence="3">
    <location>
        <begin position="1190"/>
        <end position="1201"/>
    </location>
</feature>
<feature type="compositionally biased region" description="Low complexity" evidence="3">
    <location>
        <begin position="1003"/>
        <end position="1016"/>
    </location>
</feature>
<dbReference type="Pfam" id="PF00618">
    <property type="entry name" value="RasGEF_N"/>
    <property type="match status" value="1"/>
</dbReference>
<feature type="region of interest" description="Disordered" evidence="3">
    <location>
        <begin position="1"/>
        <end position="101"/>
    </location>
</feature>
<dbReference type="InterPro" id="IPR008937">
    <property type="entry name" value="Ras-like_GEF"/>
</dbReference>
<evidence type="ECO:0000256" key="2">
    <source>
        <dbReference type="PROSITE-ProRule" id="PRU00168"/>
    </source>
</evidence>
<keyword evidence="1 2" id="KW-0344">Guanine-nucleotide releasing factor</keyword>
<dbReference type="Pfam" id="PF00617">
    <property type="entry name" value="RasGEF"/>
    <property type="match status" value="1"/>
</dbReference>
<feature type="compositionally biased region" description="Polar residues" evidence="3">
    <location>
        <begin position="72"/>
        <end position="81"/>
    </location>
</feature>
<sequence length="1631" mass="177644">MSQDPSDSSHSQTLPVSSSPPVLPSIPPISSTGLDFSSPDTFSASLPPISTSTSSPSSPDPSHHVLLPIPAPSNNKSQASFTYPDASEDNSLSDPLPPEIANADISIAPDGSFVETSVGPAARELKKRYDQHYGVGPSVRSPYAITAFTNQHGKTMYRVGHRDQSAPGASAADAEDVAVSKSKSPSTSPQQHKRQSRISFNNLLRNGSSSSTSNASQPRKLKKPRSNPDLTSNSDVRPSRHHHGNSTGGRMHSLSVTAADMPRASYNVPVHHGDAFGDVMDWSSPSSDNFSTHSLFLSVDEPSSSTRRHGFPSVIQHPFGSGVSFESPAAKANPYLPIPRPLREMQSFESGLTARQNEPEETLLDRLEALHDLTRPPSAIHLRQSYLMASSGDNRKDGNEVQVGSDKGKGKADVQVEVQEQEQQATRDSMAPAGGEPSHFPLPETAMHSRYSTDIFDVLQAYSGLPLLDKLSDESEETTVIKLSLSSENNAAPRNDPRFVIWGEVYPELDTQSQESLDLSSSRSGTGPSSKTPVGHASGAGFPNKVLVAATIERWIAQLTSDLNYDELLDFFLTYRTYITSMDLAHLLICRFHWALQTRGKAGAGDEVVRRIVRVRTFVAFRYWLLTFFTVDFVPNRDLRLLVASWLNTLIHDPILEKHSDGLSIVKKLKKVAKDCMKAHTRTPPRPKYEKSPTTKQNTGKELLLGEKFAEATRKLKHDDSDSDVDLDFAMEEASSPTTYQQDPANLHLSAIHLGGAAISPSGPNSIALSNLSILQRTDHAPGPGEDTAVPFIQTAATLPIHHNALSRAFVKTIGRLGRWKRVLNNRTNGRAPANPCAGVSAFDLELTVSRDLLTVNGGVESYLRMIERQSPTPSSPTIRLPDGSSESTPVHSVILSNESSATSSNAPTAPASASFPSPPPDLPAISTTEASGSATSAKPSASEESSTVSGDAQVPSVPDGPPPEYSDSEHDSNEIHDPPTTATTVPEVQSLADSHSSEMDRASLASSRRTTSTDSFGEPLSATRGSAAFPGFRSPWQFDVVSIDELDLSDTSSDPGGDDGPALPPGLRRLPRRLPLRRAFEFLDRRDTVSSMGIISRDSVASEASSTSSISVGLGGGNIQQWQMNALVDSLAVEDEPGDVEDALRRLEGQISPQKRQEKASKVDDWINNMRERLAMGNYVDEPPRFLDDSDEEEQGDDLGEGSSGAAENEADRTIPAISVPDDSAEESDGALDMENVSTPVLTQAPPSHLTSPPRSADAKPAVEDAVPLEILQSRLQDMPPLSTRVASITSKFADHDVPRSHRSFILAFKADDLAQHFAMIDRELFMNIKFDELLLDDWAACEEINVLDWAQYLKDRARWKAESRWPEKTSALGSVRGRFNLMVNFTVSEIVLTPPNERPIVFAKFLRIAWKAYQRSSFNTLVAIITGLESEWVTRAMKKNMNKLTLWESRMFSDFRTYISNVDNFKYIRRAVDAIADAKPLNSTTTHSGSVTSGSAPSLDKPIVPSACIPFIGIYLSQLHQYNQLTPLIDPTAPNKAIGFDPVTSNFDPVAHPEVFSTLAPLPQSMHLEPLINVHKQRLIAGVIKSLVAGQHLASRVQFPIDKKLFHKCLRLRGLDTETLRRALLMLPD</sequence>
<keyword evidence="7" id="KW-1185">Reference proteome</keyword>
<feature type="region of interest" description="Disordered" evidence="3">
    <location>
        <begin position="867"/>
        <end position="1029"/>
    </location>
</feature>
<evidence type="ECO:0000259" key="4">
    <source>
        <dbReference type="PROSITE" id="PS50009"/>
    </source>
</evidence>
<feature type="compositionally biased region" description="Low complexity" evidence="3">
    <location>
        <begin position="415"/>
        <end position="424"/>
    </location>
</feature>
<feature type="compositionally biased region" description="Low complexity" evidence="3">
    <location>
        <begin position="513"/>
        <end position="533"/>
    </location>
</feature>
<feature type="compositionally biased region" description="Polar residues" evidence="3">
    <location>
        <begin position="32"/>
        <end position="42"/>
    </location>
</feature>
<feature type="compositionally biased region" description="Polar residues" evidence="3">
    <location>
        <begin position="1"/>
        <end position="13"/>
    </location>
</feature>
<feature type="domain" description="N-terminal Ras-GEF" evidence="5">
    <location>
        <begin position="543"/>
        <end position="670"/>
    </location>
</feature>
<dbReference type="GO" id="GO:0005085">
    <property type="term" value="F:guanyl-nucleotide exchange factor activity"/>
    <property type="evidence" value="ECO:0007669"/>
    <property type="project" value="UniProtKB-KW"/>
</dbReference>
<evidence type="ECO:0000256" key="1">
    <source>
        <dbReference type="ARBA" id="ARBA00022658"/>
    </source>
</evidence>
<feature type="compositionally biased region" description="Polar residues" evidence="3">
    <location>
        <begin position="981"/>
        <end position="995"/>
    </location>
</feature>
<dbReference type="Gene3D" id="1.10.840.10">
    <property type="entry name" value="Ras guanine-nucleotide exchange factors catalytic domain"/>
    <property type="match status" value="1"/>
</dbReference>
<feature type="compositionally biased region" description="Low complexity" evidence="3">
    <location>
        <begin position="165"/>
        <end position="190"/>
    </location>
</feature>
<dbReference type="InterPro" id="IPR023578">
    <property type="entry name" value="Ras_GEF_dom_sf"/>
</dbReference>
<gene>
    <name evidence="6" type="ORF">D9758_017145</name>
</gene>
<dbReference type="PROSITE" id="PS50009">
    <property type="entry name" value="RASGEF_CAT"/>
    <property type="match status" value="1"/>
</dbReference>
<feature type="region of interest" description="Disordered" evidence="3">
    <location>
        <begin position="1048"/>
        <end position="1071"/>
    </location>
</feature>
<dbReference type="PANTHER" id="PTHR23113:SF363">
    <property type="entry name" value="PROTEIN SON OF SEVENLESS"/>
    <property type="match status" value="1"/>
</dbReference>
<dbReference type="Proteomes" id="UP000559256">
    <property type="component" value="Unassembled WGS sequence"/>
</dbReference>
<feature type="region of interest" description="Disordered" evidence="3">
    <location>
        <begin position="390"/>
        <end position="439"/>
    </location>
</feature>
<feature type="compositionally biased region" description="Polar residues" evidence="3">
    <location>
        <begin position="1237"/>
        <end position="1255"/>
    </location>
</feature>
<feature type="compositionally biased region" description="Polar residues" evidence="3">
    <location>
        <begin position="939"/>
        <end position="951"/>
    </location>
</feature>
<dbReference type="InterPro" id="IPR036964">
    <property type="entry name" value="RASGEF_cat_dom_sf"/>
</dbReference>
<feature type="region of interest" description="Disordered" evidence="3">
    <location>
        <begin position="156"/>
        <end position="252"/>
    </location>
</feature>
<dbReference type="GO" id="GO:0005886">
    <property type="term" value="C:plasma membrane"/>
    <property type="evidence" value="ECO:0007669"/>
    <property type="project" value="TreeGrafter"/>
</dbReference>
<comment type="caution">
    <text evidence="6">The sequence shown here is derived from an EMBL/GenBank/DDBJ whole genome shotgun (WGS) entry which is preliminary data.</text>
</comment>
<dbReference type="EMBL" id="JAACJM010000345">
    <property type="protein sequence ID" value="KAF5329123.1"/>
    <property type="molecule type" value="Genomic_DNA"/>
</dbReference>
<reference evidence="6 7" key="1">
    <citation type="journal article" date="2020" name="ISME J.">
        <title>Uncovering the hidden diversity of litter-decomposition mechanisms in mushroom-forming fungi.</title>
        <authorList>
            <person name="Floudas D."/>
            <person name="Bentzer J."/>
            <person name="Ahren D."/>
            <person name="Johansson T."/>
            <person name="Persson P."/>
            <person name="Tunlid A."/>
        </authorList>
    </citation>
    <scope>NUCLEOTIDE SEQUENCE [LARGE SCALE GENOMIC DNA]</scope>
    <source>
        <strain evidence="6 7">CBS 291.85</strain>
    </source>
</reference>
<dbReference type="PROSITE" id="PS50212">
    <property type="entry name" value="RASGEF_NTER"/>
    <property type="match status" value="1"/>
</dbReference>
<protein>
    <recommendedName>
        <fullName evidence="8">Ras GEF</fullName>
    </recommendedName>
</protein>
<proteinExistence type="predicted"/>
<evidence type="ECO:0000256" key="3">
    <source>
        <dbReference type="SAM" id="MobiDB-lite"/>
    </source>
</evidence>